<accession>A0AAV9Q7C8</accession>
<name>A0AAV9Q7C8_9PEZI</name>
<feature type="region of interest" description="Disordered" evidence="1">
    <location>
        <begin position="74"/>
        <end position="115"/>
    </location>
</feature>
<keyword evidence="3" id="KW-1185">Reference proteome</keyword>
<feature type="compositionally biased region" description="Basic and acidic residues" evidence="1">
    <location>
        <begin position="176"/>
        <end position="192"/>
    </location>
</feature>
<feature type="compositionally biased region" description="Low complexity" evidence="1">
    <location>
        <begin position="193"/>
        <end position="203"/>
    </location>
</feature>
<dbReference type="EMBL" id="JAXLQG010000011">
    <property type="protein sequence ID" value="KAK5534524.1"/>
    <property type="molecule type" value="Genomic_DNA"/>
</dbReference>
<evidence type="ECO:0000313" key="3">
    <source>
        <dbReference type="Proteomes" id="UP001345827"/>
    </source>
</evidence>
<sequence length="267" mass="29336">MDSPEKGKVNYSGTIPASYAPSEGVSLFSRKWWEQVSSKDAFWRDFDDKVPEDVVNKRVKQTFEIVLDIERNARKRDEKRREREAKGSQVGAGAGKPKITDEWPASPHSRTASAESTITVLHTASNPIGNSDSSQVNVVEKIECAKCGDFYMQAEMESGYGEALVCRKCAKVETSEDKKIPLQKSPKVEPSAEHPAQAAAASSKTQTGAVGANRLEAIFKYYETGEKRYSDGNMKVEGYPTEEATEVVKSGVDAVTSKKIKLESNEG</sequence>
<dbReference type="AlphaFoldDB" id="A0AAV9Q7C8"/>
<protein>
    <submittedName>
        <fullName evidence="2">Uncharacterized protein</fullName>
    </submittedName>
</protein>
<proteinExistence type="predicted"/>
<gene>
    <name evidence="2" type="ORF">LTR25_006556</name>
</gene>
<evidence type="ECO:0000313" key="2">
    <source>
        <dbReference type="EMBL" id="KAK5534524.1"/>
    </source>
</evidence>
<dbReference type="Proteomes" id="UP001345827">
    <property type="component" value="Unassembled WGS sequence"/>
</dbReference>
<organism evidence="2 3">
    <name type="scientific">Vermiconidia calcicola</name>
    <dbReference type="NCBI Taxonomy" id="1690605"/>
    <lineage>
        <taxon>Eukaryota</taxon>
        <taxon>Fungi</taxon>
        <taxon>Dikarya</taxon>
        <taxon>Ascomycota</taxon>
        <taxon>Pezizomycotina</taxon>
        <taxon>Dothideomycetes</taxon>
        <taxon>Dothideomycetidae</taxon>
        <taxon>Mycosphaerellales</taxon>
        <taxon>Extremaceae</taxon>
        <taxon>Vermiconidia</taxon>
    </lineage>
</organism>
<reference evidence="2 3" key="1">
    <citation type="submission" date="2023-06" db="EMBL/GenBank/DDBJ databases">
        <title>Black Yeasts Isolated from many extreme environments.</title>
        <authorList>
            <person name="Coleine C."/>
            <person name="Stajich J.E."/>
            <person name="Selbmann L."/>
        </authorList>
    </citation>
    <scope>NUCLEOTIDE SEQUENCE [LARGE SCALE GENOMIC DNA]</scope>
    <source>
        <strain evidence="2 3">CCFEE 5887</strain>
    </source>
</reference>
<comment type="caution">
    <text evidence="2">The sequence shown here is derived from an EMBL/GenBank/DDBJ whole genome shotgun (WGS) entry which is preliminary data.</text>
</comment>
<feature type="region of interest" description="Disordered" evidence="1">
    <location>
        <begin position="176"/>
        <end position="208"/>
    </location>
</feature>
<feature type="region of interest" description="Disordered" evidence="1">
    <location>
        <begin position="1"/>
        <end position="21"/>
    </location>
</feature>
<evidence type="ECO:0000256" key="1">
    <source>
        <dbReference type="SAM" id="MobiDB-lite"/>
    </source>
</evidence>
<feature type="compositionally biased region" description="Basic and acidic residues" evidence="1">
    <location>
        <begin position="74"/>
        <end position="86"/>
    </location>
</feature>